<evidence type="ECO:0000256" key="3">
    <source>
        <dbReference type="ARBA" id="ARBA00022475"/>
    </source>
</evidence>
<keyword evidence="5 8" id="KW-1133">Transmembrane helix</keyword>
<evidence type="ECO:0000256" key="7">
    <source>
        <dbReference type="SAM" id="MobiDB-lite"/>
    </source>
</evidence>
<feature type="transmembrane region" description="Helical" evidence="8">
    <location>
        <begin position="213"/>
        <end position="231"/>
    </location>
</feature>
<feature type="transmembrane region" description="Helical" evidence="8">
    <location>
        <begin position="164"/>
        <end position="193"/>
    </location>
</feature>
<evidence type="ECO:0000256" key="1">
    <source>
        <dbReference type="ARBA" id="ARBA00004651"/>
    </source>
</evidence>
<evidence type="ECO:0000256" key="8">
    <source>
        <dbReference type="SAM" id="Phobius"/>
    </source>
</evidence>
<keyword evidence="6 8" id="KW-0472">Membrane</keyword>
<accession>A0A2U8W5N1</accession>
<dbReference type="OrthoDB" id="9814956at2"/>
<dbReference type="EMBL" id="CP029550">
    <property type="protein sequence ID" value="AWN41413.1"/>
    <property type="molecule type" value="Genomic_DNA"/>
</dbReference>
<feature type="compositionally biased region" description="Basic and acidic residues" evidence="7">
    <location>
        <begin position="22"/>
        <end position="32"/>
    </location>
</feature>
<keyword evidence="4 8" id="KW-0812">Transmembrane</keyword>
<feature type="transmembrane region" description="Helical" evidence="8">
    <location>
        <begin position="303"/>
        <end position="324"/>
    </location>
</feature>
<organism evidence="10 11">
    <name type="scientific">Methylobacterium durans</name>
    <dbReference type="NCBI Taxonomy" id="2202825"/>
    <lineage>
        <taxon>Bacteria</taxon>
        <taxon>Pseudomonadati</taxon>
        <taxon>Pseudomonadota</taxon>
        <taxon>Alphaproteobacteria</taxon>
        <taxon>Hyphomicrobiales</taxon>
        <taxon>Methylobacteriaceae</taxon>
        <taxon>Methylobacterium</taxon>
    </lineage>
</organism>
<feature type="transmembrane region" description="Helical" evidence="8">
    <location>
        <begin position="243"/>
        <end position="260"/>
    </location>
</feature>
<sequence>MTDYSSSFGRPDLVDRPPPLDPEGRSTARVDESTQSLAGSDRLAWPDIARGIGIILVVLGHSIGGMMTSGQVDRSGLLARVFLFIYTFHMPLFFVLSGMFMPGRLARPTRELVGGMLTRIAYPYFFWGLLQTAAIMTMARFVNTPVPPDPSLFLRVLWEPPSQFWFLYSLALFQIAAMIFGRYASLSLMVWLALAVRIIPEFVELPKALDFSARYWIFYAAAAALASALRSGLVTRWISGTRFAGLVVAWAAAAYAVTYWGGGYLSVWDLPAATLGTLLVLSISQAARLPFQDVLAELGRRSMPIFVTHVLIVAGTRIAFTLILGVHNPLPILLAATIAGLGLPYLFYDWAERRGLASILALR</sequence>
<feature type="transmembrane region" description="Helical" evidence="8">
    <location>
        <begin position="330"/>
        <end position="348"/>
    </location>
</feature>
<gene>
    <name evidence="10" type="ORF">DK389_13925</name>
</gene>
<dbReference type="Proteomes" id="UP000245926">
    <property type="component" value="Chromosome"/>
</dbReference>
<protein>
    <recommendedName>
        <fullName evidence="9">Acyltransferase 3 domain-containing protein</fullName>
    </recommendedName>
</protein>
<dbReference type="GO" id="GO:0009246">
    <property type="term" value="P:enterobacterial common antigen biosynthetic process"/>
    <property type="evidence" value="ECO:0007669"/>
    <property type="project" value="TreeGrafter"/>
</dbReference>
<proteinExistence type="inferred from homology"/>
<dbReference type="GO" id="GO:0016413">
    <property type="term" value="F:O-acetyltransferase activity"/>
    <property type="evidence" value="ECO:0007669"/>
    <property type="project" value="TreeGrafter"/>
</dbReference>
<dbReference type="GO" id="GO:0005886">
    <property type="term" value="C:plasma membrane"/>
    <property type="evidence" value="ECO:0007669"/>
    <property type="project" value="UniProtKB-SubCell"/>
</dbReference>
<keyword evidence="3" id="KW-1003">Cell membrane</keyword>
<feature type="domain" description="Acyltransferase 3" evidence="9">
    <location>
        <begin position="44"/>
        <end position="348"/>
    </location>
</feature>
<dbReference type="KEGG" id="mets:DK389_13925"/>
<evidence type="ECO:0000259" key="9">
    <source>
        <dbReference type="Pfam" id="PF01757"/>
    </source>
</evidence>
<feature type="transmembrane region" description="Helical" evidence="8">
    <location>
        <begin position="272"/>
        <end position="291"/>
    </location>
</feature>
<evidence type="ECO:0000256" key="5">
    <source>
        <dbReference type="ARBA" id="ARBA00022989"/>
    </source>
</evidence>
<comment type="subcellular location">
    <subcellularLocation>
        <location evidence="1">Cell membrane</location>
        <topology evidence="1">Multi-pass membrane protein</topology>
    </subcellularLocation>
</comment>
<evidence type="ECO:0000313" key="11">
    <source>
        <dbReference type="Proteomes" id="UP000245926"/>
    </source>
</evidence>
<reference evidence="11" key="1">
    <citation type="submission" date="2018-05" db="EMBL/GenBank/DDBJ databases">
        <title>Complete Genome Sequence of Methylobacterium sp. 17SD2-17.</title>
        <authorList>
            <person name="Srinivasan S."/>
        </authorList>
    </citation>
    <scope>NUCLEOTIDE SEQUENCE [LARGE SCALE GENOMIC DNA]</scope>
    <source>
        <strain evidence="11">17SD2-17</strain>
    </source>
</reference>
<evidence type="ECO:0000256" key="2">
    <source>
        <dbReference type="ARBA" id="ARBA00007400"/>
    </source>
</evidence>
<dbReference type="InterPro" id="IPR002656">
    <property type="entry name" value="Acyl_transf_3_dom"/>
</dbReference>
<keyword evidence="11" id="KW-1185">Reference proteome</keyword>
<feature type="transmembrane region" description="Helical" evidence="8">
    <location>
        <begin position="81"/>
        <end position="101"/>
    </location>
</feature>
<dbReference type="Pfam" id="PF01757">
    <property type="entry name" value="Acyl_transf_3"/>
    <property type="match status" value="1"/>
</dbReference>
<feature type="region of interest" description="Disordered" evidence="7">
    <location>
        <begin position="1"/>
        <end position="32"/>
    </location>
</feature>
<dbReference type="RefSeq" id="WP_109890407.1">
    <property type="nucleotide sequence ID" value="NZ_CP029550.1"/>
</dbReference>
<name>A0A2U8W5N1_9HYPH</name>
<evidence type="ECO:0000256" key="4">
    <source>
        <dbReference type="ARBA" id="ARBA00022692"/>
    </source>
</evidence>
<dbReference type="AlphaFoldDB" id="A0A2U8W5N1"/>
<comment type="similarity">
    <text evidence="2">Belongs to the acyltransferase 3 family.</text>
</comment>
<evidence type="ECO:0000313" key="10">
    <source>
        <dbReference type="EMBL" id="AWN41413.1"/>
    </source>
</evidence>
<feature type="transmembrane region" description="Helical" evidence="8">
    <location>
        <begin position="121"/>
        <end position="143"/>
    </location>
</feature>
<dbReference type="PANTHER" id="PTHR40074:SF2">
    <property type="entry name" value="O-ACETYLTRANSFERASE WECH"/>
    <property type="match status" value="1"/>
</dbReference>
<evidence type="ECO:0000256" key="6">
    <source>
        <dbReference type="ARBA" id="ARBA00023136"/>
    </source>
</evidence>
<feature type="transmembrane region" description="Helical" evidence="8">
    <location>
        <begin position="48"/>
        <end position="69"/>
    </location>
</feature>
<dbReference type="PANTHER" id="PTHR40074">
    <property type="entry name" value="O-ACETYLTRANSFERASE WECH"/>
    <property type="match status" value="1"/>
</dbReference>